<dbReference type="InterPro" id="IPR002758">
    <property type="entry name" value="Cation_antiport_E"/>
</dbReference>
<evidence type="ECO:0000313" key="8">
    <source>
        <dbReference type="EMBL" id="RCX31732.1"/>
    </source>
</evidence>
<dbReference type="RefSeq" id="WP_114278584.1">
    <property type="nucleotide sequence ID" value="NZ_QPJY01000002.1"/>
</dbReference>
<keyword evidence="6 7" id="KW-0472">Membrane</keyword>
<name>A0A369CCH0_9GAMM</name>
<feature type="transmembrane region" description="Helical" evidence="7">
    <location>
        <begin position="74"/>
        <end position="94"/>
    </location>
</feature>
<organism evidence="8 9">
    <name type="scientific">Thioalbus denitrificans</name>
    <dbReference type="NCBI Taxonomy" id="547122"/>
    <lineage>
        <taxon>Bacteria</taxon>
        <taxon>Pseudomonadati</taxon>
        <taxon>Pseudomonadota</taxon>
        <taxon>Gammaproteobacteria</taxon>
        <taxon>Chromatiales</taxon>
        <taxon>Ectothiorhodospiraceae</taxon>
        <taxon>Thioalbus</taxon>
    </lineage>
</organism>
<dbReference type="Proteomes" id="UP000252707">
    <property type="component" value="Unassembled WGS sequence"/>
</dbReference>
<dbReference type="PANTHER" id="PTHR34584">
    <property type="entry name" value="NA(+)/H(+) ANTIPORTER SUBUNIT E1"/>
    <property type="match status" value="1"/>
</dbReference>
<dbReference type="GO" id="GO:0005886">
    <property type="term" value="C:plasma membrane"/>
    <property type="evidence" value="ECO:0007669"/>
    <property type="project" value="UniProtKB-SubCell"/>
</dbReference>
<comment type="similarity">
    <text evidence="2">Belongs to the CPA3 antiporters (TC 2.A.63) subunit E family.</text>
</comment>
<gene>
    <name evidence="8" type="ORF">DFQ59_10279</name>
</gene>
<keyword evidence="4 7" id="KW-0812">Transmembrane</keyword>
<keyword evidence="3" id="KW-1003">Cell membrane</keyword>
<evidence type="ECO:0000256" key="2">
    <source>
        <dbReference type="ARBA" id="ARBA00006228"/>
    </source>
</evidence>
<evidence type="ECO:0000256" key="4">
    <source>
        <dbReference type="ARBA" id="ARBA00022692"/>
    </source>
</evidence>
<evidence type="ECO:0000256" key="1">
    <source>
        <dbReference type="ARBA" id="ARBA00004651"/>
    </source>
</evidence>
<dbReference type="AlphaFoldDB" id="A0A369CCH0"/>
<keyword evidence="5 7" id="KW-1133">Transmembrane helix</keyword>
<evidence type="ECO:0000256" key="5">
    <source>
        <dbReference type="ARBA" id="ARBA00022989"/>
    </source>
</evidence>
<comment type="subcellular location">
    <subcellularLocation>
        <location evidence="1">Cell membrane</location>
        <topology evidence="1">Multi-pass membrane protein</topology>
    </subcellularLocation>
</comment>
<evidence type="ECO:0000256" key="7">
    <source>
        <dbReference type="SAM" id="Phobius"/>
    </source>
</evidence>
<reference evidence="8 9" key="1">
    <citation type="submission" date="2018-07" db="EMBL/GenBank/DDBJ databases">
        <title>Genomic Encyclopedia of Type Strains, Phase IV (KMG-IV): sequencing the most valuable type-strain genomes for metagenomic binning, comparative biology and taxonomic classification.</title>
        <authorList>
            <person name="Goeker M."/>
        </authorList>
    </citation>
    <scope>NUCLEOTIDE SEQUENCE [LARGE SCALE GENOMIC DNA]</scope>
    <source>
        <strain evidence="8 9">DSM 26407</strain>
    </source>
</reference>
<dbReference type="PANTHER" id="PTHR34584:SF1">
    <property type="entry name" value="NA(+)_H(+) ANTIPORTER SUBUNIT E1"/>
    <property type="match status" value="1"/>
</dbReference>
<dbReference type="OrthoDB" id="9807187at2"/>
<keyword evidence="9" id="KW-1185">Reference proteome</keyword>
<proteinExistence type="inferred from homology"/>
<evidence type="ECO:0000313" key="9">
    <source>
        <dbReference type="Proteomes" id="UP000252707"/>
    </source>
</evidence>
<dbReference type="Pfam" id="PF01899">
    <property type="entry name" value="MNHE"/>
    <property type="match status" value="1"/>
</dbReference>
<evidence type="ECO:0000256" key="3">
    <source>
        <dbReference type="ARBA" id="ARBA00022475"/>
    </source>
</evidence>
<evidence type="ECO:0000256" key="6">
    <source>
        <dbReference type="ARBA" id="ARBA00023136"/>
    </source>
</evidence>
<dbReference type="EMBL" id="QPJY01000002">
    <property type="protein sequence ID" value="RCX31732.1"/>
    <property type="molecule type" value="Genomic_DNA"/>
</dbReference>
<dbReference type="GO" id="GO:0008324">
    <property type="term" value="F:monoatomic cation transmembrane transporter activity"/>
    <property type="evidence" value="ECO:0007669"/>
    <property type="project" value="InterPro"/>
</dbReference>
<feature type="transmembrane region" description="Helical" evidence="7">
    <location>
        <begin position="24"/>
        <end position="54"/>
    </location>
</feature>
<protein>
    <submittedName>
        <fullName evidence="8">Membrane bound protein complex subunit mbxA</fullName>
    </submittedName>
</protein>
<dbReference type="PIRSF" id="PIRSF019239">
    <property type="entry name" value="MrpE"/>
    <property type="match status" value="1"/>
</dbReference>
<accession>A0A369CCH0</accession>
<comment type="caution">
    <text evidence="8">The sequence shown here is derived from an EMBL/GenBank/DDBJ whole genome shotgun (WGS) entry which is preliminary data.</text>
</comment>
<sequence>MDQQTETTPAAAGPKPGWNNAARLFALSFLLWLLLTGSLAPAELAAGLLVAAAAATLSHPRITLLTGLRLTPAAPLHLLAYLGVFAAALVRANLDVARRVLSPALPIHPGVVQIRTGLRSELGRLLLANSITLTPGTLTVDVEEDRLLVHWISLPAGADVEAATRAIAEPFERHLSGFLE</sequence>